<keyword evidence="4 5" id="KW-0720">Serine protease</keyword>
<dbReference type="AlphaFoldDB" id="A0A9P5E5F2"/>
<dbReference type="PROSITE" id="PS00137">
    <property type="entry name" value="SUBTILASE_HIS"/>
    <property type="match status" value="1"/>
</dbReference>
<keyword evidence="8" id="KW-1185">Reference proteome</keyword>
<reference evidence="7" key="2">
    <citation type="submission" date="2020-02" db="EMBL/GenBank/DDBJ databases">
        <title>Identification and distribution of gene clusters putatively required for synthesis of sphingolipid metabolism inhibitors in phylogenetically diverse species of the filamentous fungus Fusarium.</title>
        <authorList>
            <person name="Kim H.-S."/>
            <person name="Busman M."/>
            <person name="Brown D.W."/>
            <person name="Divon H."/>
            <person name="Uhlig S."/>
            <person name="Proctor R.H."/>
        </authorList>
    </citation>
    <scope>NUCLEOTIDE SEQUENCE</scope>
    <source>
        <strain evidence="7">NRRL 25174</strain>
    </source>
</reference>
<dbReference type="PROSITE" id="PS00136">
    <property type="entry name" value="SUBTILASE_ASP"/>
    <property type="match status" value="1"/>
</dbReference>
<sequence length="317" mass="33800">MDRSRKIITSTKPRTSRVPSTHYPLVTRRYTAQINPPWNLAQISQRDITNGISSRYYYDTAAGSGATVYVIDSGINFTHPEFSSRAVPGANFVIGTTDDDNLGHGTHVAGIIGSRIYGMAKHCEMISVKVLGKTGETTKAVLLLGIKWAISDAKTKGITHKSVMNISGGVPYDSNVNNAIKEATDAGITVVVAARNACDGACCYSPASAPFAITVAASGFDDHRVPYSNYGPAVDIFAPGMQTPSAWSGSVPRLRYYSGTSMAAPHVASLAAYFISTENLRGSDQVRKRLLESSLVGVIQGARNSRNRLACNPSGGY</sequence>
<feature type="domain" description="Peptidase S8/S53" evidence="6">
    <location>
        <begin position="63"/>
        <end position="294"/>
    </location>
</feature>
<evidence type="ECO:0000256" key="4">
    <source>
        <dbReference type="ARBA" id="ARBA00022825"/>
    </source>
</evidence>
<dbReference type="InterPro" id="IPR034193">
    <property type="entry name" value="PCSK9_ProteinaseK-like"/>
</dbReference>
<dbReference type="GO" id="GO:0004252">
    <property type="term" value="F:serine-type endopeptidase activity"/>
    <property type="evidence" value="ECO:0007669"/>
    <property type="project" value="UniProtKB-UniRule"/>
</dbReference>
<dbReference type="SUPFAM" id="SSF52743">
    <property type="entry name" value="Subtilisin-like"/>
    <property type="match status" value="1"/>
</dbReference>
<dbReference type="OrthoDB" id="206201at2759"/>
<comment type="caution">
    <text evidence="7">The sequence shown here is derived from an EMBL/GenBank/DDBJ whole genome shotgun (WGS) entry which is preliminary data.</text>
</comment>
<feature type="active site" description="Charge relay system" evidence="5">
    <location>
        <position position="72"/>
    </location>
</feature>
<feature type="active site" description="Charge relay system" evidence="5">
    <location>
        <position position="104"/>
    </location>
</feature>
<organism evidence="7 8">
    <name type="scientific">Fusarium beomiforme</name>
    <dbReference type="NCBI Taxonomy" id="44412"/>
    <lineage>
        <taxon>Eukaryota</taxon>
        <taxon>Fungi</taxon>
        <taxon>Dikarya</taxon>
        <taxon>Ascomycota</taxon>
        <taxon>Pezizomycotina</taxon>
        <taxon>Sordariomycetes</taxon>
        <taxon>Hypocreomycetidae</taxon>
        <taxon>Hypocreales</taxon>
        <taxon>Nectriaceae</taxon>
        <taxon>Fusarium</taxon>
        <taxon>Fusarium burgessii species complex</taxon>
    </lineage>
</organism>
<dbReference type="GO" id="GO:0006508">
    <property type="term" value="P:proteolysis"/>
    <property type="evidence" value="ECO:0007669"/>
    <property type="project" value="UniProtKB-KW"/>
</dbReference>
<dbReference type="InterPro" id="IPR023827">
    <property type="entry name" value="Peptidase_S8_Asp-AS"/>
</dbReference>
<name>A0A9P5E5F2_9HYPO</name>
<dbReference type="CDD" id="cd04077">
    <property type="entry name" value="Peptidases_S8_PCSK9_ProteinaseK_like"/>
    <property type="match status" value="1"/>
</dbReference>
<dbReference type="InterPro" id="IPR000209">
    <property type="entry name" value="Peptidase_S8/S53_dom"/>
</dbReference>
<evidence type="ECO:0000256" key="1">
    <source>
        <dbReference type="ARBA" id="ARBA00011073"/>
    </source>
</evidence>
<dbReference type="PANTHER" id="PTHR43806:SF11">
    <property type="entry name" value="CEREVISIN-RELATED"/>
    <property type="match status" value="1"/>
</dbReference>
<protein>
    <submittedName>
        <fullName evidence="7">Cuticle-degrading protease</fullName>
    </submittedName>
</protein>
<evidence type="ECO:0000256" key="3">
    <source>
        <dbReference type="ARBA" id="ARBA00022801"/>
    </source>
</evidence>
<dbReference type="InterPro" id="IPR022398">
    <property type="entry name" value="Peptidase_S8_His-AS"/>
</dbReference>
<dbReference type="Pfam" id="PF00082">
    <property type="entry name" value="Peptidase_S8"/>
    <property type="match status" value="1"/>
</dbReference>
<proteinExistence type="inferred from homology"/>
<comment type="similarity">
    <text evidence="1 5">Belongs to the peptidase S8 family.</text>
</comment>
<dbReference type="FunFam" id="3.40.50.200:FF:000007">
    <property type="entry name" value="Subtilisin-like serine protease"/>
    <property type="match status" value="1"/>
</dbReference>
<dbReference type="InterPro" id="IPR050131">
    <property type="entry name" value="Peptidase_S8_subtilisin-like"/>
</dbReference>
<keyword evidence="2 5" id="KW-0645">Protease</keyword>
<feature type="active site" description="Charge relay system" evidence="5">
    <location>
        <position position="261"/>
    </location>
</feature>
<reference evidence="7" key="1">
    <citation type="journal article" date="2017" name="Mycologia">
        <title>Fusarium algeriense, sp. nov., a novel toxigenic crown rot pathogen of durum wheat from Algeria is nested in the Fusarium burgessii species complex.</title>
        <authorList>
            <person name="Laraba I."/>
            <person name="Keddad A."/>
            <person name="Boureghda H."/>
            <person name="Abdallah N."/>
            <person name="Vaughan M.M."/>
            <person name="Proctor R.H."/>
            <person name="Busman M."/>
            <person name="O'Donnell K."/>
        </authorList>
    </citation>
    <scope>NUCLEOTIDE SEQUENCE</scope>
    <source>
        <strain evidence="7">NRRL 25174</strain>
    </source>
</reference>
<dbReference type="PRINTS" id="PR00723">
    <property type="entry name" value="SUBTILISIN"/>
</dbReference>
<dbReference type="Gene3D" id="3.40.50.200">
    <property type="entry name" value="Peptidase S8/S53 domain"/>
    <property type="match status" value="1"/>
</dbReference>
<dbReference type="PROSITE" id="PS51892">
    <property type="entry name" value="SUBTILASE"/>
    <property type="match status" value="1"/>
</dbReference>
<evidence type="ECO:0000313" key="8">
    <source>
        <dbReference type="Proteomes" id="UP000730481"/>
    </source>
</evidence>
<accession>A0A9P5E5F2</accession>
<dbReference type="InterPro" id="IPR015500">
    <property type="entry name" value="Peptidase_S8_subtilisin-rel"/>
</dbReference>
<dbReference type="PANTHER" id="PTHR43806">
    <property type="entry name" value="PEPTIDASE S8"/>
    <property type="match status" value="1"/>
</dbReference>
<keyword evidence="3 5" id="KW-0378">Hydrolase</keyword>
<evidence type="ECO:0000259" key="6">
    <source>
        <dbReference type="Pfam" id="PF00082"/>
    </source>
</evidence>
<evidence type="ECO:0000256" key="2">
    <source>
        <dbReference type="ARBA" id="ARBA00022670"/>
    </source>
</evidence>
<dbReference type="InterPro" id="IPR036852">
    <property type="entry name" value="Peptidase_S8/S53_dom_sf"/>
</dbReference>
<dbReference type="EMBL" id="PVQB02000011">
    <property type="protein sequence ID" value="KAF4345835.1"/>
    <property type="molecule type" value="Genomic_DNA"/>
</dbReference>
<dbReference type="Proteomes" id="UP000730481">
    <property type="component" value="Unassembled WGS sequence"/>
</dbReference>
<evidence type="ECO:0000313" key="7">
    <source>
        <dbReference type="EMBL" id="KAF4345835.1"/>
    </source>
</evidence>
<evidence type="ECO:0000256" key="5">
    <source>
        <dbReference type="PROSITE-ProRule" id="PRU01240"/>
    </source>
</evidence>
<gene>
    <name evidence="7" type="ORF">FBEOM_211</name>
</gene>